<comment type="caution">
    <text evidence="2">The sequence shown here is derived from an EMBL/GenBank/DDBJ whole genome shotgun (WGS) entry which is preliminary data.</text>
</comment>
<dbReference type="EMBL" id="SNAA01000017">
    <property type="protein sequence ID" value="TDL76276.1"/>
    <property type="molecule type" value="Genomic_DNA"/>
</dbReference>
<dbReference type="Gene3D" id="2.30.30.40">
    <property type="entry name" value="SH3 Domains"/>
    <property type="match status" value="1"/>
</dbReference>
<dbReference type="Proteomes" id="UP000295701">
    <property type="component" value="Unassembled WGS sequence"/>
</dbReference>
<dbReference type="Pfam" id="PF08239">
    <property type="entry name" value="SH3_3"/>
    <property type="match status" value="1"/>
</dbReference>
<evidence type="ECO:0000313" key="2">
    <source>
        <dbReference type="EMBL" id="TDL76276.1"/>
    </source>
</evidence>
<dbReference type="InterPro" id="IPR003646">
    <property type="entry name" value="SH3-like_bac-type"/>
</dbReference>
<evidence type="ECO:0000313" key="3">
    <source>
        <dbReference type="Proteomes" id="UP000295701"/>
    </source>
</evidence>
<evidence type="ECO:0000259" key="1">
    <source>
        <dbReference type="PROSITE" id="PS51781"/>
    </source>
</evidence>
<protein>
    <submittedName>
        <fullName evidence="2">SH3 domain-containing protein</fullName>
    </submittedName>
</protein>
<feature type="domain" description="SH3b" evidence="1">
    <location>
        <begin position="93"/>
        <end position="158"/>
    </location>
</feature>
<dbReference type="PROSITE" id="PS51781">
    <property type="entry name" value="SH3B"/>
    <property type="match status" value="1"/>
</dbReference>
<gene>
    <name evidence="2" type="ORF">E2L08_13610</name>
</gene>
<reference evidence="2 3" key="1">
    <citation type="submission" date="2019-03" db="EMBL/GenBank/DDBJ databases">
        <title>Primorskyibacter sp. SS33 isolated from sediments.</title>
        <authorList>
            <person name="Xunke S."/>
        </authorList>
    </citation>
    <scope>NUCLEOTIDE SEQUENCE [LARGE SCALE GENOMIC DNA]</scope>
    <source>
        <strain evidence="2 3">SS33</strain>
    </source>
</reference>
<sequence length="158" mass="16899">MIRLVMLLIAGIVVTLSVAGRDLDRPQGSDGDAGFVAQSDVRPERAGDWLGAIDARGDAIDRAVEASLSPEPVIREPRREASLAPLAPIPSDAQSFVVTASRVNLRQGPSTAQPVVDQVLLDERVEVVSWTDDGWAQIVVPRTGNTAYIFGQFITPKG</sequence>
<organism evidence="2 3">
    <name type="scientific">Palleronia sediminis</name>
    <dbReference type="NCBI Taxonomy" id="2547833"/>
    <lineage>
        <taxon>Bacteria</taxon>
        <taxon>Pseudomonadati</taxon>
        <taxon>Pseudomonadota</taxon>
        <taxon>Alphaproteobacteria</taxon>
        <taxon>Rhodobacterales</taxon>
        <taxon>Roseobacteraceae</taxon>
        <taxon>Palleronia</taxon>
    </lineage>
</organism>
<dbReference type="SMART" id="SM00287">
    <property type="entry name" value="SH3b"/>
    <property type="match status" value="1"/>
</dbReference>
<dbReference type="AlphaFoldDB" id="A0A4R6A582"/>
<dbReference type="RefSeq" id="WP_133397645.1">
    <property type="nucleotide sequence ID" value="NZ_SNAA01000017.1"/>
</dbReference>
<name>A0A4R6A582_9RHOB</name>
<accession>A0A4R6A582</accession>
<dbReference type="OrthoDB" id="7433551at2"/>
<proteinExistence type="predicted"/>
<keyword evidence="3" id="KW-1185">Reference proteome</keyword>